<gene>
    <name evidence="1" type="ORF">AVENLUH13518_00966</name>
</gene>
<dbReference type="EMBL" id="JRHX01000032">
    <property type="protein sequence ID" value="KXZ71820.1"/>
    <property type="molecule type" value="Genomic_DNA"/>
</dbReference>
<proteinExistence type="predicted"/>
<reference evidence="1 2" key="1">
    <citation type="journal article" date="2016" name="Sci. Rep.">
        <title>Genomic and phenotypic characterization of the species Acinetobacter venetianus.</title>
        <authorList>
            <person name="Fondi M."/>
            <person name="Maida I."/>
            <person name="Perrin E."/>
            <person name="Orlandini V."/>
            <person name="La Torre L."/>
            <person name="Bosi E."/>
            <person name="Negroni A."/>
            <person name="Zanaroli G."/>
            <person name="Fava F."/>
            <person name="Decorosi F."/>
            <person name="Giovannetti L."/>
            <person name="Viti C."/>
            <person name="Vaneechoutte M."/>
            <person name="Dijkshoorn L."/>
            <person name="Fani R."/>
        </authorList>
    </citation>
    <scope>NUCLEOTIDE SEQUENCE [LARGE SCALE GENOMIC DNA]</scope>
    <source>
        <strain evidence="1 2">LUH13518</strain>
    </source>
</reference>
<dbReference type="Proteomes" id="UP000075544">
    <property type="component" value="Unassembled WGS sequence"/>
</dbReference>
<organism evidence="1 2">
    <name type="scientific">Acinetobacter venetianus</name>
    <dbReference type="NCBI Taxonomy" id="52133"/>
    <lineage>
        <taxon>Bacteria</taxon>
        <taxon>Pseudomonadati</taxon>
        <taxon>Pseudomonadota</taxon>
        <taxon>Gammaproteobacteria</taxon>
        <taxon>Moraxellales</taxon>
        <taxon>Moraxellaceae</taxon>
        <taxon>Acinetobacter</taxon>
    </lineage>
</organism>
<name>A0A150HXE4_9GAMM</name>
<sequence>MKLQAVLFIRLNNTASFKFGDEKYDGFNNSVPVLQKDHLNCHALSDE</sequence>
<comment type="caution">
    <text evidence="1">The sequence shown here is derived from an EMBL/GenBank/DDBJ whole genome shotgun (WGS) entry which is preliminary data.</text>
</comment>
<accession>A0A150HXE4</accession>
<evidence type="ECO:0000313" key="2">
    <source>
        <dbReference type="Proteomes" id="UP000075544"/>
    </source>
</evidence>
<dbReference type="AlphaFoldDB" id="A0A150HXE4"/>
<protein>
    <submittedName>
        <fullName evidence="1">Uncharacterized protein</fullName>
    </submittedName>
</protein>
<evidence type="ECO:0000313" key="1">
    <source>
        <dbReference type="EMBL" id="KXZ71820.1"/>
    </source>
</evidence>